<accession>A0A1G8D7L0</accession>
<dbReference type="Gene3D" id="3.30.1330.30">
    <property type="match status" value="1"/>
</dbReference>
<dbReference type="EMBL" id="FNDU01000001">
    <property type="protein sequence ID" value="SDH53474.1"/>
    <property type="molecule type" value="Genomic_DNA"/>
</dbReference>
<dbReference type="AlphaFoldDB" id="A0A1G8D7L0"/>
<keyword evidence="2" id="KW-1185">Reference proteome</keyword>
<evidence type="ECO:0000313" key="1">
    <source>
        <dbReference type="EMBL" id="SDH53474.1"/>
    </source>
</evidence>
<evidence type="ECO:0000313" key="2">
    <source>
        <dbReference type="Proteomes" id="UP000199017"/>
    </source>
</evidence>
<proteinExistence type="predicted"/>
<protein>
    <submittedName>
        <fullName evidence="1">Uncharacterized protein YueI</fullName>
    </submittedName>
</protein>
<dbReference type="STRING" id="930129.SAMN05216352_101576"/>
<dbReference type="InterPro" id="IPR012543">
    <property type="entry name" value="DUF1694"/>
</dbReference>
<reference evidence="1 2" key="1">
    <citation type="submission" date="2016-10" db="EMBL/GenBank/DDBJ databases">
        <authorList>
            <person name="de Groot N.N."/>
        </authorList>
    </citation>
    <scope>NUCLEOTIDE SEQUENCE [LARGE SCALE GENOMIC DNA]</scope>
    <source>
        <strain evidence="2">P4B,CCM 7963,CECT 7998,DSM 25260,IBRC-M 10614,KCTC 13821</strain>
    </source>
</reference>
<dbReference type="RefSeq" id="WP_091580574.1">
    <property type="nucleotide sequence ID" value="NZ_FNDU01000001.1"/>
</dbReference>
<dbReference type="SUPFAM" id="SSF160515">
    <property type="entry name" value="YueI-like"/>
    <property type="match status" value="1"/>
</dbReference>
<name>A0A1G8D7L0_9BACI</name>
<dbReference type="PIRSF" id="PIRSF034303">
    <property type="entry name" value="DUF1694"/>
    <property type="match status" value="1"/>
</dbReference>
<dbReference type="OrthoDB" id="95278at2"/>
<sequence length="144" mass="16693">MAKKDVNDYIEQGIYGPKETNPEEKRRFLGTYRERVLLALTKKQVMEKGTYPEVEKVLQNHADTVMIVNGKLGYTALSPYTKMAAHYGVHAKRVTNMDKKTDIGLVLAKEYAVNKEIIFIEEQNGNQDEKKEKKPWWKKIFSLN</sequence>
<dbReference type="Pfam" id="PF07997">
    <property type="entry name" value="DUF1694"/>
    <property type="match status" value="1"/>
</dbReference>
<organism evidence="1 2">
    <name type="scientific">Alteribacillus bidgolensis</name>
    <dbReference type="NCBI Taxonomy" id="930129"/>
    <lineage>
        <taxon>Bacteria</taxon>
        <taxon>Bacillati</taxon>
        <taxon>Bacillota</taxon>
        <taxon>Bacilli</taxon>
        <taxon>Bacillales</taxon>
        <taxon>Bacillaceae</taxon>
        <taxon>Alteribacillus</taxon>
    </lineage>
</organism>
<dbReference type="InterPro" id="IPR029064">
    <property type="entry name" value="Ribosomal_eL30-like_sf"/>
</dbReference>
<dbReference type="Proteomes" id="UP000199017">
    <property type="component" value="Unassembled WGS sequence"/>
</dbReference>
<gene>
    <name evidence="1" type="ORF">SAMN05216352_101576</name>
</gene>